<protein>
    <submittedName>
        <fullName evidence="2">Uncharacterized protein</fullName>
    </submittedName>
</protein>
<reference evidence="2" key="1">
    <citation type="journal article" date="2016" name="Front. Microbiol.">
        <title>Genome Sequence of the Piezophilic, Mesophilic Sulfate-Reducing Bacterium Desulfovibrio indicus J2T.</title>
        <authorList>
            <person name="Cao J."/>
            <person name="Maignien L."/>
            <person name="Shao Z."/>
            <person name="Alain K."/>
            <person name="Jebbar M."/>
        </authorList>
    </citation>
    <scope>NUCLEOTIDE SEQUENCE</scope>
    <source>
        <strain evidence="2">NBRC 103626</strain>
    </source>
</reference>
<organism evidence="2 3">
    <name type="scientific">Methylobacterium gregans</name>
    <dbReference type="NCBI Taxonomy" id="374424"/>
    <lineage>
        <taxon>Bacteria</taxon>
        <taxon>Pseudomonadati</taxon>
        <taxon>Pseudomonadota</taxon>
        <taxon>Alphaproteobacteria</taxon>
        <taxon>Hyphomicrobiales</taxon>
        <taxon>Methylobacteriaceae</taxon>
        <taxon>Methylobacterium</taxon>
    </lineage>
</organism>
<evidence type="ECO:0000256" key="1">
    <source>
        <dbReference type="SAM" id="MobiDB-lite"/>
    </source>
</evidence>
<dbReference type="AlphaFoldDB" id="A0AA37HX56"/>
<evidence type="ECO:0000313" key="2">
    <source>
        <dbReference type="EMBL" id="GJD81868.1"/>
    </source>
</evidence>
<reference evidence="2" key="2">
    <citation type="submission" date="2021-08" db="EMBL/GenBank/DDBJ databases">
        <authorList>
            <person name="Tani A."/>
            <person name="Ola A."/>
            <person name="Ogura Y."/>
            <person name="Katsura K."/>
            <person name="Hayashi T."/>
        </authorList>
    </citation>
    <scope>NUCLEOTIDE SEQUENCE</scope>
    <source>
        <strain evidence="2">NBRC 103626</strain>
    </source>
</reference>
<dbReference type="EMBL" id="BPQM01000166">
    <property type="protein sequence ID" value="GJD81868.1"/>
    <property type="molecule type" value="Genomic_DNA"/>
</dbReference>
<proteinExistence type="predicted"/>
<feature type="region of interest" description="Disordered" evidence="1">
    <location>
        <begin position="1"/>
        <end position="58"/>
    </location>
</feature>
<evidence type="ECO:0000313" key="3">
    <source>
        <dbReference type="Proteomes" id="UP001055108"/>
    </source>
</evidence>
<comment type="caution">
    <text evidence="2">The sequence shown here is derived from an EMBL/GenBank/DDBJ whole genome shotgun (WGS) entry which is preliminary data.</text>
</comment>
<name>A0AA37HX56_9HYPH</name>
<accession>A0AA37HX56</accession>
<dbReference type="Proteomes" id="UP001055108">
    <property type="component" value="Unassembled WGS sequence"/>
</dbReference>
<keyword evidence="3" id="KW-1185">Reference proteome</keyword>
<gene>
    <name evidence="2" type="ORF">NBEOAGPD_5124</name>
</gene>
<sequence length="58" mass="6175">MPETGHRTLTARFPGSEAQAFPRRPRPASCIRAAIQSGPVSPARASANASAFVEPRRS</sequence>